<dbReference type="AlphaFoldDB" id="A0A9P6A524"/>
<dbReference type="OrthoDB" id="3025387at2759"/>
<feature type="signal peptide" evidence="1">
    <location>
        <begin position="1"/>
        <end position="18"/>
    </location>
</feature>
<dbReference type="EMBL" id="MU154538">
    <property type="protein sequence ID" value="KAF9498360.1"/>
    <property type="molecule type" value="Genomic_DNA"/>
</dbReference>
<protein>
    <submittedName>
        <fullName evidence="2">Uncharacterized protein</fullName>
    </submittedName>
</protein>
<feature type="chain" id="PRO_5040166384" evidence="1">
    <location>
        <begin position="19"/>
        <end position="70"/>
    </location>
</feature>
<accession>A0A9P6A524</accession>
<gene>
    <name evidence="2" type="ORF">BDN71DRAFT_1587715</name>
</gene>
<sequence length="70" mass="7619">MLFLNALAFVSFFAMSLAQEAPVLTAEIVFQEIVDEPPFLVARTTSTTWTQSPSIIEPDTITTTTLPTGV</sequence>
<dbReference type="Proteomes" id="UP000807025">
    <property type="component" value="Unassembled WGS sequence"/>
</dbReference>
<evidence type="ECO:0000313" key="3">
    <source>
        <dbReference type="Proteomes" id="UP000807025"/>
    </source>
</evidence>
<name>A0A9P6A524_PLEER</name>
<evidence type="ECO:0000256" key="1">
    <source>
        <dbReference type="SAM" id="SignalP"/>
    </source>
</evidence>
<proteinExistence type="predicted"/>
<organism evidence="2 3">
    <name type="scientific">Pleurotus eryngii</name>
    <name type="common">Boletus of the steppes</name>
    <dbReference type="NCBI Taxonomy" id="5323"/>
    <lineage>
        <taxon>Eukaryota</taxon>
        <taxon>Fungi</taxon>
        <taxon>Dikarya</taxon>
        <taxon>Basidiomycota</taxon>
        <taxon>Agaricomycotina</taxon>
        <taxon>Agaricomycetes</taxon>
        <taxon>Agaricomycetidae</taxon>
        <taxon>Agaricales</taxon>
        <taxon>Pleurotineae</taxon>
        <taxon>Pleurotaceae</taxon>
        <taxon>Pleurotus</taxon>
    </lineage>
</organism>
<evidence type="ECO:0000313" key="2">
    <source>
        <dbReference type="EMBL" id="KAF9498360.1"/>
    </source>
</evidence>
<comment type="caution">
    <text evidence="2">The sequence shown here is derived from an EMBL/GenBank/DDBJ whole genome shotgun (WGS) entry which is preliminary data.</text>
</comment>
<reference evidence="2" key="1">
    <citation type="submission" date="2020-11" db="EMBL/GenBank/DDBJ databases">
        <authorList>
            <consortium name="DOE Joint Genome Institute"/>
            <person name="Ahrendt S."/>
            <person name="Riley R."/>
            <person name="Andreopoulos W."/>
            <person name="Labutti K."/>
            <person name="Pangilinan J."/>
            <person name="Ruiz-Duenas F.J."/>
            <person name="Barrasa J.M."/>
            <person name="Sanchez-Garcia M."/>
            <person name="Camarero S."/>
            <person name="Miyauchi S."/>
            <person name="Serrano A."/>
            <person name="Linde D."/>
            <person name="Babiker R."/>
            <person name="Drula E."/>
            <person name="Ayuso-Fernandez I."/>
            <person name="Pacheco R."/>
            <person name="Padilla G."/>
            <person name="Ferreira P."/>
            <person name="Barriuso J."/>
            <person name="Kellner H."/>
            <person name="Castanera R."/>
            <person name="Alfaro M."/>
            <person name="Ramirez L."/>
            <person name="Pisabarro A.G."/>
            <person name="Kuo A."/>
            <person name="Tritt A."/>
            <person name="Lipzen A."/>
            <person name="He G."/>
            <person name="Yan M."/>
            <person name="Ng V."/>
            <person name="Cullen D."/>
            <person name="Martin F."/>
            <person name="Rosso M.-N."/>
            <person name="Henrissat B."/>
            <person name="Hibbett D."/>
            <person name="Martinez A.T."/>
            <person name="Grigoriev I.V."/>
        </authorList>
    </citation>
    <scope>NUCLEOTIDE SEQUENCE</scope>
    <source>
        <strain evidence="2">ATCC 90797</strain>
    </source>
</reference>
<keyword evidence="1" id="KW-0732">Signal</keyword>
<keyword evidence="3" id="KW-1185">Reference proteome</keyword>